<protein>
    <submittedName>
        <fullName evidence="1">P-loop containing nucleoside triphosphate hydrolase protein</fullName>
    </submittedName>
</protein>
<dbReference type="Proteomes" id="UP000790709">
    <property type="component" value="Unassembled WGS sequence"/>
</dbReference>
<reference evidence="1" key="1">
    <citation type="journal article" date="2021" name="New Phytol.">
        <title>Evolutionary innovations through gain and loss of genes in the ectomycorrhizal Boletales.</title>
        <authorList>
            <person name="Wu G."/>
            <person name="Miyauchi S."/>
            <person name="Morin E."/>
            <person name="Kuo A."/>
            <person name="Drula E."/>
            <person name="Varga T."/>
            <person name="Kohler A."/>
            <person name="Feng B."/>
            <person name="Cao Y."/>
            <person name="Lipzen A."/>
            <person name="Daum C."/>
            <person name="Hundley H."/>
            <person name="Pangilinan J."/>
            <person name="Johnson J."/>
            <person name="Barry K."/>
            <person name="LaButti K."/>
            <person name="Ng V."/>
            <person name="Ahrendt S."/>
            <person name="Min B."/>
            <person name="Choi I.G."/>
            <person name="Park H."/>
            <person name="Plett J.M."/>
            <person name="Magnuson J."/>
            <person name="Spatafora J.W."/>
            <person name="Nagy L.G."/>
            <person name="Henrissat B."/>
            <person name="Grigoriev I.V."/>
            <person name="Yang Z.L."/>
            <person name="Xu J."/>
            <person name="Martin F.M."/>
        </authorList>
    </citation>
    <scope>NUCLEOTIDE SEQUENCE</scope>
    <source>
        <strain evidence="1">KUC20120723A-06</strain>
    </source>
</reference>
<keyword evidence="2" id="KW-1185">Reference proteome</keyword>
<sequence length="665" mass="74145">MANDKLQATSTDGSALHSGVTPARKLQRRRHGIHEIAFDDPHCPRSGRTFLRQIISLYKELCTTAPFARRLLGEVFTLAPVPLATNLLCNLWLSISSALNLYFLSFLFSLLEDSFNSGIIAQETYKAVACGWLLAALISVAVDRIHAEARETLRSRLRAHFIPQLIRAGLRADLFSMQDCSSLFPITGHFDSEVPGWTFLHHLMQRMRTALTLLSQVVVLLHAISRKRSPERELLMFFCIAHPVIRWFAPSNGIGSYIFWTDNRYYNHLKALYGLTFSVQYRGDLMLDGITSSIDSEYSRSCKALGIVTDSEPYPWTGGLLRRWYWDFLINVTLDLPLAIYVLTLPSRISPSSVTSMALLQQATSTLSLSIGEYGIDPSSVTELCSQAKWLYDAISHDSKMPKGDASYPEDAGKTSVQGMSISFREVSLRYPNSARDALHNVSFDVIPGQLVLVVGVNGSGKSSMLKLLARLFDPTSGEILVDGRPLVAYDTNRLRSSMAFLSQSPVVYPVSVRENICLGLAPYAEKSEYHVAAAARMGGSSGWISKLEDGYDTLLEPSYPIGNSFVEGFYGNISDTLRQELAKHKGQRISISGGEKQRLAASRTFMRLNNNDTKLVVVDEATSSLDPVAERNLLAEFRRVRDGKTMIFVTHRFHHLVKHADQIM</sequence>
<comment type="caution">
    <text evidence="1">The sequence shown here is derived from an EMBL/GenBank/DDBJ whole genome shotgun (WGS) entry which is preliminary data.</text>
</comment>
<keyword evidence="1" id="KW-0378">Hydrolase</keyword>
<accession>A0ACB8BJL3</accession>
<evidence type="ECO:0000313" key="2">
    <source>
        <dbReference type="Proteomes" id="UP000790709"/>
    </source>
</evidence>
<organism evidence="1 2">
    <name type="scientific">Leucogyrophana mollusca</name>
    <dbReference type="NCBI Taxonomy" id="85980"/>
    <lineage>
        <taxon>Eukaryota</taxon>
        <taxon>Fungi</taxon>
        <taxon>Dikarya</taxon>
        <taxon>Basidiomycota</taxon>
        <taxon>Agaricomycotina</taxon>
        <taxon>Agaricomycetes</taxon>
        <taxon>Agaricomycetidae</taxon>
        <taxon>Boletales</taxon>
        <taxon>Boletales incertae sedis</taxon>
        <taxon>Leucogyrophana</taxon>
    </lineage>
</organism>
<dbReference type="EMBL" id="MU266417">
    <property type="protein sequence ID" value="KAH7924743.1"/>
    <property type="molecule type" value="Genomic_DNA"/>
</dbReference>
<gene>
    <name evidence="1" type="ORF">BV22DRAFT_1163493</name>
</gene>
<proteinExistence type="predicted"/>
<evidence type="ECO:0000313" key="1">
    <source>
        <dbReference type="EMBL" id="KAH7924743.1"/>
    </source>
</evidence>
<name>A0ACB8BJL3_9AGAM</name>